<evidence type="ECO:0000259" key="6">
    <source>
        <dbReference type="PROSITE" id="PS50850"/>
    </source>
</evidence>
<feature type="transmembrane region" description="Helical" evidence="5">
    <location>
        <begin position="208"/>
        <end position="226"/>
    </location>
</feature>
<evidence type="ECO:0000256" key="5">
    <source>
        <dbReference type="SAM" id="Phobius"/>
    </source>
</evidence>
<feature type="transmembrane region" description="Helical" evidence="5">
    <location>
        <begin position="97"/>
        <end position="116"/>
    </location>
</feature>
<dbReference type="InterPro" id="IPR020846">
    <property type="entry name" value="MFS_dom"/>
</dbReference>
<dbReference type="OrthoDB" id="433512at2759"/>
<name>A0A0L0SD51_ALLM3</name>
<evidence type="ECO:0000256" key="4">
    <source>
        <dbReference type="ARBA" id="ARBA00023136"/>
    </source>
</evidence>
<evidence type="ECO:0000256" key="2">
    <source>
        <dbReference type="ARBA" id="ARBA00022692"/>
    </source>
</evidence>
<dbReference type="SUPFAM" id="SSF103473">
    <property type="entry name" value="MFS general substrate transporter"/>
    <property type="match status" value="1"/>
</dbReference>
<keyword evidence="4 5" id="KW-0472">Membrane</keyword>
<dbReference type="InterPro" id="IPR005829">
    <property type="entry name" value="Sugar_transporter_CS"/>
</dbReference>
<dbReference type="InterPro" id="IPR005828">
    <property type="entry name" value="MFS_sugar_transport-like"/>
</dbReference>
<feature type="transmembrane region" description="Helical" evidence="5">
    <location>
        <begin position="311"/>
        <end position="331"/>
    </location>
</feature>
<dbReference type="STRING" id="578462.A0A0L0SD51"/>
<dbReference type="PROSITE" id="PS00217">
    <property type="entry name" value="SUGAR_TRANSPORT_2"/>
    <property type="match status" value="1"/>
</dbReference>
<dbReference type="InterPro" id="IPR036259">
    <property type="entry name" value="MFS_trans_sf"/>
</dbReference>
<sequence length="539" mass="59054">MAAEFSQLDRQKFNRFHLKTIVVSGIGFFTDAFDIFVINLAIPMIAFTWYFTEKKDIGKANHMPTIETSLLKASTQVGTLIGQLLFGYLADKLGRKSMYGLVLGIMIVCTFNTALAAPTVSFSIGAILIFWRLILGIGIGGDYPISAVITSEFASVHTRGLMVAAVFAMQGLGILIASLCAIIVLAAFRPILVPDHEGTVYIKYLDNVWRLLFFLGIIPALLAVYWRLQIPETPRFTAAQGDKDAAMKDLQKVANEMGQIDGDIQLQPAASSSTAAEVAIPLTSSAPVILEDKYSHLTFGQVFGNWKNGKILFATAACWFLLDVGFYGVQLNQSDVLKYMGYGKGETAYDYFFSLALGNLILSLCGTVPGYWFTVFTIEKLGRIKIQLMGFTFLTIIFIVLTAAFDSLKGTTGFFVLFVFANFFFNFGPNSTTFILPAEIFPTKFRSTCHGISAGAGKLGAIIAAFGFDQIKGKNGENMWVILLIFSVCMAAGLACTFLIPETKGKTLEELSNLFYSPEVVEKYGPAPIEYTKGDKDDE</sequence>
<evidence type="ECO:0000256" key="1">
    <source>
        <dbReference type="ARBA" id="ARBA00004141"/>
    </source>
</evidence>
<dbReference type="Pfam" id="PF00083">
    <property type="entry name" value="Sugar_tr"/>
    <property type="match status" value="1"/>
</dbReference>
<evidence type="ECO:0000256" key="3">
    <source>
        <dbReference type="ARBA" id="ARBA00022989"/>
    </source>
</evidence>
<keyword evidence="2 5" id="KW-0812">Transmembrane</keyword>
<dbReference type="PANTHER" id="PTHR24064">
    <property type="entry name" value="SOLUTE CARRIER FAMILY 22 MEMBER"/>
    <property type="match status" value="1"/>
</dbReference>
<dbReference type="Proteomes" id="UP000054350">
    <property type="component" value="Unassembled WGS sequence"/>
</dbReference>
<feature type="transmembrane region" description="Helical" evidence="5">
    <location>
        <begin position="386"/>
        <end position="405"/>
    </location>
</feature>
<dbReference type="VEuPathDB" id="FungiDB:AMAG_05797"/>
<feature type="transmembrane region" description="Helical" evidence="5">
    <location>
        <begin position="480"/>
        <end position="500"/>
    </location>
</feature>
<feature type="transmembrane region" description="Helical" evidence="5">
    <location>
        <begin position="21"/>
        <end position="50"/>
    </location>
</feature>
<keyword evidence="3 5" id="KW-1133">Transmembrane helix</keyword>
<gene>
    <name evidence="7" type="ORF">AMAG_05797</name>
</gene>
<feature type="transmembrane region" description="Helical" evidence="5">
    <location>
        <begin position="351"/>
        <end position="374"/>
    </location>
</feature>
<feature type="transmembrane region" description="Helical" evidence="5">
    <location>
        <begin position="411"/>
        <end position="428"/>
    </location>
</feature>
<dbReference type="CDD" id="cd17364">
    <property type="entry name" value="MFS_PhT"/>
    <property type="match status" value="1"/>
</dbReference>
<evidence type="ECO:0000313" key="8">
    <source>
        <dbReference type="Proteomes" id="UP000054350"/>
    </source>
</evidence>
<proteinExistence type="predicted"/>
<comment type="subcellular location">
    <subcellularLocation>
        <location evidence="1">Membrane</location>
        <topology evidence="1">Multi-pass membrane protein</topology>
    </subcellularLocation>
</comment>
<dbReference type="OMA" id="FKVARFQ"/>
<dbReference type="PROSITE" id="PS50850">
    <property type="entry name" value="MFS"/>
    <property type="match status" value="1"/>
</dbReference>
<organism evidence="7 8">
    <name type="scientific">Allomyces macrogynus (strain ATCC 38327)</name>
    <name type="common">Allomyces javanicus var. macrogynus</name>
    <dbReference type="NCBI Taxonomy" id="578462"/>
    <lineage>
        <taxon>Eukaryota</taxon>
        <taxon>Fungi</taxon>
        <taxon>Fungi incertae sedis</taxon>
        <taxon>Blastocladiomycota</taxon>
        <taxon>Blastocladiomycetes</taxon>
        <taxon>Blastocladiales</taxon>
        <taxon>Blastocladiaceae</taxon>
        <taxon>Allomyces</taxon>
    </lineage>
</organism>
<dbReference type="GO" id="GO:0022857">
    <property type="term" value="F:transmembrane transporter activity"/>
    <property type="evidence" value="ECO:0007669"/>
    <property type="project" value="InterPro"/>
</dbReference>
<reference evidence="7 8" key="1">
    <citation type="submission" date="2009-11" db="EMBL/GenBank/DDBJ databases">
        <title>Annotation of Allomyces macrogynus ATCC 38327.</title>
        <authorList>
            <consortium name="The Broad Institute Genome Sequencing Platform"/>
            <person name="Russ C."/>
            <person name="Cuomo C."/>
            <person name="Burger G."/>
            <person name="Gray M.W."/>
            <person name="Holland P.W.H."/>
            <person name="King N."/>
            <person name="Lang F.B.F."/>
            <person name="Roger A.J."/>
            <person name="Ruiz-Trillo I."/>
            <person name="Young S.K."/>
            <person name="Zeng Q."/>
            <person name="Gargeya S."/>
            <person name="Fitzgerald M."/>
            <person name="Haas B."/>
            <person name="Abouelleil A."/>
            <person name="Alvarado L."/>
            <person name="Arachchi H.M."/>
            <person name="Berlin A."/>
            <person name="Chapman S.B."/>
            <person name="Gearin G."/>
            <person name="Goldberg J."/>
            <person name="Griggs A."/>
            <person name="Gujja S."/>
            <person name="Hansen M."/>
            <person name="Heiman D."/>
            <person name="Howarth C."/>
            <person name="Larimer J."/>
            <person name="Lui A."/>
            <person name="MacDonald P.J.P."/>
            <person name="McCowen C."/>
            <person name="Montmayeur A."/>
            <person name="Murphy C."/>
            <person name="Neiman D."/>
            <person name="Pearson M."/>
            <person name="Priest M."/>
            <person name="Roberts A."/>
            <person name="Saif S."/>
            <person name="Shea T."/>
            <person name="Sisk P."/>
            <person name="Stolte C."/>
            <person name="Sykes S."/>
            <person name="Wortman J."/>
            <person name="Nusbaum C."/>
            <person name="Birren B."/>
        </authorList>
    </citation>
    <scope>NUCLEOTIDE SEQUENCE [LARGE SCALE GENOMIC DNA]</scope>
    <source>
        <strain evidence="7 8">ATCC 38327</strain>
    </source>
</reference>
<feature type="transmembrane region" description="Helical" evidence="5">
    <location>
        <begin position="122"/>
        <end position="140"/>
    </location>
</feature>
<feature type="transmembrane region" description="Helical" evidence="5">
    <location>
        <begin position="449"/>
        <end position="468"/>
    </location>
</feature>
<dbReference type="EMBL" id="GG745336">
    <property type="protein sequence ID" value="KNE60406.1"/>
    <property type="molecule type" value="Genomic_DNA"/>
</dbReference>
<evidence type="ECO:0000313" key="7">
    <source>
        <dbReference type="EMBL" id="KNE60406.1"/>
    </source>
</evidence>
<reference evidence="8" key="2">
    <citation type="submission" date="2009-11" db="EMBL/GenBank/DDBJ databases">
        <title>The Genome Sequence of Allomyces macrogynus strain ATCC 38327.</title>
        <authorList>
            <consortium name="The Broad Institute Genome Sequencing Platform"/>
            <person name="Russ C."/>
            <person name="Cuomo C."/>
            <person name="Shea T."/>
            <person name="Young S.K."/>
            <person name="Zeng Q."/>
            <person name="Koehrsen M."/>
            <person name="Haas B."/>
            <person name="Borodovsky M."/>
            <person name="Guigo R."/>
            <person name="Alvarado L."/>
            <person name="Berlin A."/>
            <person name="Borenstein D."/>
            <person name="Chen Z."/>
            <person name="Engels R."/>
            <person name="Freedman E."/>
            <person name="Gellesch M."/>
            <person name="Goldberg J."/>
            <person name="Griggs A."/>
            <person name="Gujja S."/>
            <person name="Heiman D."/>
            <person name="Hepburn T."/>
            <person name="Howarth C."/>
            <person name="Jen D."/>
            <person name="Larson L."/>
            <person name="Lewis B."/>
            <person name="Mehta T."/>
            <person name="Park D."/>
            <person name="Pearson M."/>
            <person name="Roberts A."/>
            <person name="Saif S."/>
            <person name="Shenoy N."/>
            <person name="Sisk P."/>
            <person name="Stolte C."/>
            <person name="Sykes S."/>
            <person name="Walk T."/>
            <person name="White J."/>
            <person name="Yandava C."/>
            <person name="Burger G."/>
            <person name="Gray M.W."/>
            <person name="Holland P.W.H."/>
            <person name="King N."/>
            <person name="Lang F.B.F."/>
            <person name="Roger A.J."/>
            <person name="Ruiz-Trillo I."/>
            <person name="Lander E."/>
            <person name="Nusbaum C."/>
        </authorList>
    </citation>
    <scope>NUCLEOTIDE SEQUENCE [LARGE SCALE GENOMIC DNA]</scope>
    <source>
        <strain evidence="8">ATCC 38327</strain>
    </source>
</reference>
<dbReference type="AlphaFoldDB" id="A0A0L0SD51"/>
<feature type="transmembrane region" description="Helical" evidence="5">
    <location>
        <begin position="70"/>
        <end position="90"/>
    </location>
</feature>
<dbReference type="GO" id="GO:0016020">
    <property type="term" value="C:membrane"/>
    <property type="evidence" value="ECO:0007669"/>
    <property type="project" value="UniProtKB-SubCell"/>
</dbReference>
<dbReference type="eggNOG" id="KOG0252">
    <property type="taxonomic scope" value="Eukaryota"/>
</dbReference>
<dbReference type="Gene3D" id="1.20.1250.20">
    <property type="entry name" value="MFS general substrate transporter like domains"/>
    <property type="match status" value="2"/>
</dbReference>
<keyword evidence="8" id="KW-1185">Reference proteome</keyword>
<protein>
    <submittedName>
        <fullName evidence="7">Phosphate:H+ symporter</fullName>
    </submittedName>
</protein>
<feature type="transmembrane region" description="Helical" evidence="5">
    <location>
        <begin position="161"/>
        <end position="188"/>
    </location>
</feature>
<feature type="domain" description="Major facilitator superfamily (MFS) profile" evidence="6">
    <location>
        <begin position="20"/>
        <end position="504"/>
    </location>
</feature>
<accession>A0A0L0SD51</accession>